<gene>
    <name evidence="1" type="ORF">METZ01_LOCUS193593</name>
</gene>
<organism evidence="1">
    <name type="scientific">marine metagenome</name>
    <dbReference type="NCBI Taxonomy" id="408172"/>
    <lineage>
        <taxon>unclassified sequences</taxon>
        <taxon>metagenomes</taxon>
        <taxon>ecological metagenomes</taxon>
    </lineage>
</organism>
<protein>
    <submittedName>
        <fullName evidence="1">Uncharacterized protein</fullName>
    </submittedName>
</protein>
<dbReference type="EMBL" id="UINC01040617">
    <property type="protein sequence ID" value="SVB40739.1"/>
    <property type="molecule type" value="Genomic_DNA"/>
</dbReference>
<sequence>MANLVTNKAEETAHLRSKSKFYVAGWVANRECEKPQVLPEECKGDKTVEEWHKEYLTGYGDSVANGECLMNR</sequence>
<name>A0A382DRA9_9ZZZZ</name>
<reference evidence="1" key="1">
    <citation type="submission" date="2018-05" db="EMBL/GenBank/DDBJ databases">
        <authorList>
            <person name="Lanie J.A."/>
            <person name="Ng W.-L."/>
            <person name="Kazmierczak K.M."/>
            <person name="Andrzejewski T.M."/>
            <person name="Davidsen T.M."/>
            <person name="Wayne K.J."/>
            <person name="Tettelin H."/>
            <person name="Glass J.I."/>
            <person name="Rusch D."/>
            <person name="Podicherti R."/>
            <person name="Tsui H.-C.T."/>
            <person name="Winkler M.E."/>
        </authorList>
    </citation>
    <scope>NUCLEOTIDE SEQUENCE</scope>
</reference>
<evidence type="ECO:0000313" key="1">
    <source>
        <dbReference type="EMBL" id="SVB40739.1"/>
    </source>
</evidence>
<dbReference type="AlphaFoldDB" id="A0A382DRA9"/>
<accession>A0A382DRA9</accession>
<proteinExistence type="predicted"/>